<evidence type="ECO:0000256" key="3">
    <source>
        <dbReference type="ARBA" id="ARBA00022452"/>
    </source>
</evidence>
<dbReference type="Gene3D" id="2.170.130.10">
    <property type="entry name" value="TonB-dependent receptor, plug domain"/>
    <property type="match status" value="1"/>
</dbReference>
<protein>
    <submittedName>
        <fullName evidence="12">Iron complex outermembrane receptor protein</fullName>
    </submittedName>
</protein>
<dbReference type="Gene3D" id="2.40.170.20">
    <property type="entry name" value="TonB-dependent receptor, beta-barrel domain"/>
    <property type="match status" value="1"/>
</dbReference>
<keyword evidence="5 9" id="KW-0798">TonB box</keyword>
<proteinExistence type="inferred from homology"/>
<dbReference type="InterPro" id="IPR037066">
    <property type="entry name" value="Plug_dom_sf"/>
</dbReference>
<keyword evidence="2 8" id="KW-0813">Transport</keyword>
<dbReference type="AlphaFoldDB" id="A0A4R8I591"/>
<dbReference type="Proteomes" id="UP000295313">
    <property type="component" value="Unassembled WGS sequence"/>
</dbReference>
<dbReference type="PROSITE" id="PS52016">
    <property type="entry name" value="TONB_DEPENDENT_REC_3"/>
    <property type="match status" value="1"/>
</dbReference>
<keyword evidence="13" id="KW-1185">Reference proteome</keyword>
<feature type="domain" description="TonB-dependent receptor-like beta-barrel" evidence="10">
    <location>
        <begin position="273"/>
        <end position="647"/>
    </location>
</feature>
<dbReference type="GO" id="GO:0044718">
    <property type="term" value="P:siderophore transmembrane transport"/>
    <property type="evidence" value="ECO:0007669"/>
    <property type="project" value="TreeGrafter"/>
</dbReference>
<evidence type="ECO:0000259" key="11">
    <source>
        <dbReference type="Pfam" id="PF07715"/>
    </source>
</evidence>
<comment type="similarity">
    <text evidence="8 9">Belongs to the TonB-dependent receptor family.</text>
</comment>
<reference evidence="12 13" key="1">
    <citation type="submission" date="2019-03" db="EMBL/GenBank/DDBJ databases">
        <title>Genomic Encyclopedia of Type Strains, Phase III (KMG-III): the genomes of soil and plant-associated and newly described type strains.</title>
        <authorList>
            <person name="Whitman W."/>
        </authorList>
    </citation>
    <scope>NUCLEOTIDE SEQUENCE [LARGE SCALE GENOMIC DNA]</scope>
    <source>
        <strain evidence="12 13">CGMCC 1.12802</strain>
    </source>
</reference>
<comment type="subcellular location">
    <subcellularLocation>
        <location evidence="1 8">Cell outer membrane</location>
        <topology evidence="1 8">Multi-pass membrane protein</topology>
    </subcellularLocation>
</comment>
<evidence type="ECO:0000256" key="4">
    <source>
        <dbReference type="ARBA" id="ARBA00022692"/>
    </source>
</evidence>
<comment type="caution">
    <text evidence="12">The sequence shown here is derived from an EMBL/GenBank/DDBJ whole genome shotgun (WGS) entry which is preliminary data.</text>
</comment>
<evidence type="ECO:0000313" key="13">
    <source>
        <dbReference type="Proteomes" id="UP000295313"/>
    </source>
</evidence>
<dbReference type="InterPro" id="IPR012910">
    <property type="entry name" value="Plug_dom"/>
</dbReference>
<keyword evidence="4 8" id="KW-0812">Transmembrane</keyword>
<dbReference type="Pfam" id="PF07715">
    <property type="entry name" value="Plug"/>
    <property type="match status" value="1"/>
</dbReference>
<keyword evidence="7 8" id="KW-0998">Cell outer membrane</keyword>
<keyword evidence="3 8" id="KW-1134">Transmembrane beta strand</keyword>
<name>A0A4R8I591_9FLAO</name>
<sequence length="682" mass="78270">MISVLRTMKKLYFLFLLSSVFYFSQKSDSVALISEVKIDAYKKPVSFIASTKSVSVVSENLLSQNPPDRLLESVNQIAGARMEERSPGSYRIAVRGSSLRSPFGVRNVKVYLDDFILSDASGNTYFNQISPDLIHKIEIYKGPESGDFGAVTGGTLLLQTQNSDDLSLNLSSGSYGTFNESINFSKQFGKHFFQVYQNYYRTDSYREQSAVERKQIFTKDNFKYSEKGELKAMLLFSDLDYETPGGLTLAQMEANRKQARPATATLPGAKEQNAGIRNKMVLAGLSNQYQLTNGLSHFVLVQGSYVDFENPFITNFENRFESNFALRTHFNYEQNWDKVSAEWRLGYEGATNPIFIKNFDNNRGTESNPQNFDKLRNNSGFYFLSQKLNFNERLFTDISISLNSNAYKWEKIFPTSETGNVKFKNQWLPNFGMTYVLDKGFSLRGKIGKGNSAPTNEEIRSSNQEFNFNLVPEYGWNKEIGVRKQFGNTIFVEFNYFDFRMKDAIVRRQNEAGQEYFVNQGNTVQKGWEFLLESKRFDLKNEILSHFKFRFSGSIYDFKFKNYIQGSSDFSGNALTGVPKTTINSLLNFTFFKKLAVDYSQFLTSKIPLTDSNSVWSEPSLVSNIQFRYPIKFEKSRLDLFFQIQNLYNEEYVLGFDINAFGNRFYNPSAKRNFVVGATIEL</sequence>
<organism evidence="12 13">
    <name type="scientific">Epilithonimonas xixisoli</name>
    <dbReference type="NCBI Taxonomy" id="1476462"/>
    <lineage>
        <taxon>Bacteria</taxon>
        <taxon>Pseudomonadati</taxon>
        <taxon>Bacteroidota</taxon>
        <taxon>Flavobacteriia</taxon>
        <taxon>Flavobacteriales</taxon>
        <taxon>Weeksellaceae</taxon>
        <taxon>Chryseobacterium group</taxon>
        <taxon>Epilithonimonas</taxon>
    </lineage>
</organism>
<dbReference type="InterPro" id="IPR039426">
    <property type="entry name" value="TonB-dep_rcpt-like"/>
</dbReference>
<dbReference type="SUPFAM" id="SSF56935">
    <property type="entry name" value="Porins"/>
    <property type="match status" value="1"/>
</dbReference>
<keyword evidence="6 8" id="KW-0472">Membrane</keyword>
<dbReference type="Pfam" id="PF00593">
    <property type="entry name" value="TonB_dep_Rec_b-barrel"/>
    <property type="match status" value="1"/>
</dbReference>
<accession>A0A4R8I591</accession>
<dbReference type="EMBL" id="SOEO01000002">
    <property type="protein sequence ID" value="TDX84063.1"/>
    <property type="molecule type" value="Genomic_DNA"/>
</dbReference>
<dbReference type="PANTHER" id="PTHR30069">
    <property type="entry name" value="TONB-DEPENDENT OUTER MEMBRANE RECEPTOR"/>
    <property type="match status" value="1"/>
</dbReference>
<evidence type="ECO:0000256" key="5">
    <source>
        <dbReference type="ARBA" id="ARBA00023077"/>
    </source>
</evidence>
<evidence type="ECO:0000256" key="7">
    <source>
        <dbReference type="ARBA" id="ARBA00023237"/>
    </source>
</evidence>
<dbReference type="GO" id="GO:0015344">
    <property type="term" value="F:siderophore uptake transmembrane transporter activity"/>
    <property type="evidence" value="ECO:0007669"/>
    <property type="project" value="TreeGrafter"/>
</dbReference>
<evidence type="ECO:0000313" key="12">
    <source>
        <dbReference type="EMBL" id="TDX84063.1"/>
    </source>
</evidence>
<dbReference type="GO" id="GO:0009279">
    <property type="term" value="C:cell outer membrane"/>
    <property type="evidence" value="ECO:0007669"/>
    <property type="project" value="UniProtKB-SubCell"/>
</dbReference>
<evidence type="ECO:0000256" key="1">
    <source>
        <dbReference type="ARBA" id="ARBA00004571"/>
    </source>
</evidence>
<feature type="domain" description="TonB-dependent receptor plug" evidence="11">
    <location>
        <begin position="50"/>
        <end position="151"/>
    </location>
</feature>
<dbReference type="InterPro" id="IPR036942">
    <property type="entry name" value="Beta-barrel_TonB_sf"/>
</dbReference>
<evidence type="ECO:0000256" key="6">
    <source>
        <dbReference type="ARBA" id="ARBA00023136"/>
    </source>
</evidence>
<dbReference type="PANTHER" id="PTHR30069:SF28">
    <property type="entry name" value="TONB-DEPENDENT RECEPTOR YNCD-RELATED"/>
    <property type="match status" value="1"/>
</dbReference>
<evidence type="ECO:0000256" key="2">
    <source>
        <dbReference type="ARBA" id="ARBA00022448"/>
    </source>
</evidence>
<evidence type="ECO:0000259" key="10">
    <source>
        <dbReference type="Pfam" id="PF00593"/>
    </source>
</evidence>
<dbReference type="InterPro" id="IPR000531">
    <property type="entry name" value="Beta-barrel_TonB"/>
</dbReference>
<evidence type="ECO:0000256" key="8">
    <source>
        <dbReference type="PROSITE-ProRule" id="PRU01360"/>
    </source>
</evidence>
<gene>
    <name evidence="12" type="ORF">B0I22_1658</name>
</gene>
<keyword evidence="12" id="KW-0675">Receptor</keyword>
<evidence type="ECO:0000256" key="9">
    <source>
        <dbReference type="RuleBase" id="RU003357"/>
    </source>
</evidence>